<keyword evidence="9" id="KW-1185">Reference proteome</keyword>
<dbReference type="RefSeq" id="XP_001728159.2">
    <property type="nucleotide sequence ID" value="XM_001728107.2"/>
</dbReference>
<reference evidence="8 9" key="1">
    <citation type="journal article" date="2003" name="Nature">
        <title>The genome sequence of the filamentous fungus Neurospora crassa.</title>
        <authorList>
            <person name="Galagan J.E."/>
            <person name="Calvo S.E."/>
            <person name="Borkovich K.A."/>
            <person name="Selker E.U."/>
            <person name="Read N.D."/>
            <person name="Jaffe D."/>
            <person name="FitzHugh W."/>
            <person name="Ma L.J."/>
            <person name="Smirnov S."/>
            <person name="Purcell S."/>
            <person name="Rehman B."/>
            <person name="Elkins T."/>
            <person name="Engels R."/>
            <person name="Wang S."/>
            <person name="Nielsen C.B."/>
            <person name="Butler J."/>
            <person name="Endrizzi M."/>
            <person name="Qui D."/>
            <person name="Ianakiev P."/>
            <person name="Bell-Pedersen D."/>
            <person name="Nelson M.A."/>
            <person name="Werner-Washburne M."/>
            <person name="Selitrennikoff C.P."/>
            <person name="Kinsey J.A."/>
            <person name="Braun E.L."/>
            <person name="Zelter A."/>
            <person name="Schulte U."/>
            <person name="Kothe G.O."/>
            <person name="Jedd G."/>
            <person name="Mewes W."/>
            <person name="Staben C."/>
            <person name="Marcotte E."/>
            <person name="Greenberg D."/>
            <person name="Roy A."/>
            <person name="Foley K."/>
            <person name="Naylor J."/>
            <person name="Stange-Thomann N."/>
            <person name="Barrett R."/>
            <person name="Gnerre S."/>
            <person name="Kamal M."/>
            <person name="Kamvysselis M."/>
            <person name="Mauceli E."/>
            <person name="Bielke C."/>
            <person name="Rudd S."/>
            <person name="Frishman D."/>
            <person name="Krystofova S."/>
            <person name="Rasmussen C."/>
            <person name="Metzenberg R.L."/>
            <person name="Perkins D.D."/>
            <person name="Kroken S."/>
            <person name="Cogoni C."/>
            <person name="Macino G."/>
            <person name="Catcheside D."/>
            <person name="Li W."/>
            <person name="Pratt R.J."/>
            <person name="Osmani S.A."/>
            <person name="DeSouza C.P."/>
            <person name="Glass L."/>
            <person name="Orbach M.J."/>
            <person name="Berglund J.A."/>
            <person name="Voelker R."/>
            <person name="Yarden O."/>
            <person name="Plamann M."/>
            <person name="Seiler S."/>
            <person name="Dunlap J."/>
            <person name="Radford A."/>
            <person name="Aramayo R."/>
            <person name="Natvig D.O."/>
            <person name="Alex L.A."/>
            <person name="Mannhaupt G."/>
            <person name="Ebbole D.J."/>
            <person name="Freitag M."/>
            <person name="Paulsen I."/>
            <person name="Sachs M.S."/>
            <person name="Lander E.S."/>
            <person name="Nusbaum C."/>
            <person name="Birren B."/>
        </authorList>
    </citation>
    <scope>NUCLEOTIDE SEQUENCE [LARGE SCALE GENOMIC DNA]</scope>
    <source>
        <strain evidence="9">ATCC 24698 / 74-OR23-1A / CBS 708.71 / DSM 1257 / FGSC 987</strain>
    </source>
</reference>
<dbReference type="EMBL" id="CM002237">
    <property type="protein sequence ID" value="EDO65068.2"/>
    <property type="molecule type" value="Genomic_DNA"/>
</dbReference>
<comment type="similarity">
    <text evidence="2">Belongs to the SNF7 family.</text>
</comment>
<dbReference type="GO" id="GO:0000815">
    <property type="term" value="C:ESCRT III complex"/>
    <property type="evidence" value="ECO:0000318"/>
    <property type="project" value="GO_Central"/>
</dbReference>
<dbReference type="PaxDb" id="5141-EFNCRP00000006871"/>
<keyword evidence="4" id="KW-0967">Endosome</keyword>
<dbReference type="KEGG" id="ncr:NCU10430"/>
<dbReference type="GO" id="GO:0006900">
    <property type="term" value="P:vesicle budding from membrane"/>
    <property type="evidence" value="ECO:0000318"/>
    <property type="project" value="GO_Central"/>
</dbReference>
<dbReference type="FunCoup" id="A7UWW0">
    <property type="interactions" value="507"/>
</dbReference>
<evidence type="ECO:0000256" key="2">
    <source>
        <dbReference type="ARBA" id="ARBA00006190"/>
    </source>
</evidence>
<dbReference type="GeneID" id="5847319"/>
<evidence type="ECO:0000256" key="5">
    <source>
        <dbReference type="ARBA" id="ARBA00022927"/>
    </source>
</evidence>
<feature type="compositionally biased region" description="Basic and acidic residues" evidence="7">
    <location>
        <begin position="193"/>
        <end position="215"/>
    </location>
</feature>
<protein>
    <submittedName>
        <fullName evidence="8">SNF7 family protein</fullName>
    </submittedName>
</protein>
<gene>
    <name evidence="8" type="ORF">NCU10430</name>
</gene>
<keyword evidence="3" id="KW-0813">Transport</keyword>
<dbReference type="PANTHER" id="PTHR22761:SF5">
    <property type="entry name" value="CHARGED MULTIVESICULAR BODY PROTEIN 6"/>
    <property type="match status" value="1"/>
</dbReference>
<keyword evidence="5" id="KW-0653">Protein transport</keyword>
<evidence type="ECO:0000256" key="1">
    <source>
        <dbReference type="ARBA" id="ARBA00004608"/>
    </source>
</evidence>
<evidence type="ECO:0000256" key="3">
    <source>
        <dbReference type="ARBA" id="ARBA00022448"/>
    </source>
</evidence>
<dbReference type="OrthoDB" id="441172at2759"/>
<dbReference type="STRING" id="367110.A7UWW0"/>
<dbReference type="GO" id="GO:0015031">
    <property type="term" value="P:protein transport"/>
    <property type="evidence" value="ECO:0007669"/>
    <property type="project" value="UniProtKB-KW"/>
</dbReference>
<dbReference type="AlphaFoldDB" id="A7UWW0"/>
<proteinExistence type="inferred from homology"/>
<dbReference type="VEuPathDB" id="FungiDB:NCU10430"/>
<comment type="subcellular location">
    <subcellularLocation>
        <location evidence="1">Endosome membrane</location>
    </subcellularLocation>
</comment>
<dbReference type="SMR" id="A7UWW0"/>
<dbReference type="GO" id="GO:0032511">
    <property type="term" value="P:late endosome to vacuole transport via multivesicular body sorting pathway"/>
    <property type="evidence" value="ECO:0000318"/>
    <property type="project" value="GO_Central"/>
</dbReference>
<evidence type="ECO:0000313" key="9">
    <source>
        <dbReference type="Proteomes" id="UP000001805"/>
    </source>
</evidence>
<name>A7UWW0_NEUCR</name>
<dbReference type="Pfam" id="PF03357">
    <property type="entry name" value="Snf7"/>
    <property type="match status" value="1"/>
</dbReference>
<evidence type="ECO:0000313" key="8">
    <source>
        <dbReference type="EMBL" id="EDO65068.2"/>
    </source>
</evidence>
<evidence type="ECO:0000256" key="6">
    <source>
        <dbReference type="ARBA" id="ARBA00023136"/>
    </source>
</evidence>
<evidence type="ECO:0000256" key="4">
    <source>
        <dbReference type="ARBA" id="ARBA00022753"/>
    </source>
</evidence>
<dbReference type="GO" id="GO:0005771">
    <property type="term" value="C:multivesicular body"/>
    <property type="evidence" value="ECO:0000318"/>
    <property type="project" value="GO_Central"/>
</dbReference>
<dbReference type="PANTHER" id="PTHR22761">
    <property type="entry name" value="CHARGED MULTIVESICULAR BODY PROTEIN"/>
    <property type="match status" value="1"/>
</dbReference>
<organism evidence="8 9">
    <name type="scientific">Neurospora crassa (strain ATCC 24698 / 74-OR23-1A / CBS 708.71 / DSM 1257 / FGSC 987)</name>
    <dbReference type="NCBI Taxonomy" id="367110"/>
    <lineage>
        <taxon>Eukaryota</taxon>
        <taxon>Fungi</taxon>
        <taxon>Dikarya</taxon>
        <taxon>Ascomycota</taxon>
        <taxon>Pezizomycotina</taxon>
        <taxon>Sordariomycetes</taxon>
        <taxon>Sordariomycetidae</taxon>
        <taxon>Sordariales</taxon>
        <taxon>Sordariaceae</taxon>
        <taxon>Neurospora</taxon>
    </lineage>
</organism>
<keyword evidence="6" id="KW-0472">Membrane</keyword>
<dbReference type="Gene3D" id="1.10.287.1060">
    <property type="entry name" value="ESAT-6-like"/>
    <property type="match status" value="1"/>
</dbReference>
<dbReference type="HOGENOM" id="CLU_2757476_0_0_1"/>
<feature type="compositionally biased region" description="Pro residues" evidence="7">
    <location>
        <begin position="173"/>
        <end position="182"/>
    </location>
</feature>
<dbReference type="InParanoid" id="A7UWW0"/>
<dbReference type="InterPro" id="IPR005024">
    <property type="entry name" value="Snf7_fam"/>
</dbReference>
<dbReference type="Proteomes" id="UP000001805">
    <property type="component" value="Chromosome 6, Linkage Group II"/>
</dbReference>
<sequence>MGNSPSRVTAQDKAILDLKTQRDKLHQYQRKITVLTDRETAIARQMLAKGDKQRALLALRRKKYQETLLQKTDAQLEQLEKLTSSVEFALIQKDVFFGLQQGTKVLKEIHAEMGGLDHVEKMMGETAEEIAYQQEVSEMLGGRISNQDEDEVEEELAALEAEVAAKNQRVPVQPVPQVPLPNVPDTELSSPLRAEEEERQQRQRQRQEERQAMLA</sequence>
<accession>A7UWW0</accession>
<evidence type="ECO:0000256" key="7">
    <source>
        <dbReference type="SAM" id="MobiDB-lite"/>
    </source>
</evidence>
<feature type="region of interest" description="Disordered" evidence="7">
    <location>
        <begin position="167"/>
        <end position="215"/>
    </location>
</feature>